<dbReference type="RefSeq" id="WP_374039048.1">
    <property type="nucleotide sequence ID" value="NZ_CP169082.1"/>
</dbReference>
<feature type="compositionally biased region" description="Pro residues" evidence="1">
    <location>
        <begin position="1"/>
        <end position="11"/>
    </location>
</feature>
<name>A0ABW0FTN1_9CAUL</name>
<comment type="caution">
    <text evidence="2">The sequence shown here is derived from an EMBL/GenBank/DDBJ whole genome shotgun (WGS) entry which is preliminary data.</text>
</comment>
<dbReference type="Proteomes" id="UP001596152">
    <property type="component" value="Unassembled WGS sequence"/>
</dbReference>
<keyword evidence="3" id="KW-1185">Reference proteome</keyword>
<gene>
    <name evidence="2" type="ORF">ACFPIE_12050</name>
</gene>
<organism evidence="2 3">
    <name type="scientific">Brevundimonas staleyi</name>
    <dbReference type="NCBI Taxonomy" id="74326"/>
    <lineage>
        <taxon>Bacteria</taxon>
        <taxon>Pseudomonadati</taxon>
        <taxon>Pseudomonadota</taxon>
        <taxon>Alphaproteobacteria</taxon>
        <taxon>Caulobacterales</taxon>
        <taxon>Caulobacteraceae</taxon>
        <taxon>Brevundimonas</taxon>
    </lineage>
</organism>
<proteinExistence type="predicted"/>
<accession>A0ABW0FTN1</accession>
<evidence type="ECO:0000313" key="2">
    <source>
        <dbReference type="EMBL" id="MFC5344649.1"/>
    </source>
</evidence>
<feature type="region of interest" description="Disordered" evidence="1">
    <location>
        <begin position="39"/>
        <end position="58"/>
    </location>
</feature>
<evidence type="ECO:0000256" key="1">
    <source>
        <dbReference type="SAM" id="MobiDB-lite"/>
    </source>
</evidence>
<dbReference type="EMBL" id="JBHSLF010000023">
    <property type="protein sequence ID" value="MFC5344649.1"/>
    <property type="molecule type" value="Genomic_DNA"/>
</dbReference>
<feature type="compositionally biased region" description="Basic residues" evidence="1">
    <location>
        <begin position="43"/>
        <end position="58"/>
    </location>
</feature>
<feature type="region of interest" description="Disordered" evidence="1">
    <location>
        <begin position="1"/>
        <end position="23"/>
    </location>
</feature>
<protein>
    <submittedName>
        <fullName evidence="2">Uncharacterized protein</fullName>
    </submittedName>
</protein>
<sequence length="58" mass="6431">MTEPTDVPPSETPETTAPPVLNEVQAARVERTARLAKALRDNLRRRKAGPAKRARPEN</sequence>
<evidence type="ECO:0000313" key="3">
    <source>
        <dbReference type="Proteomes" id="UP001596152"/>
    </source>
</evidence>
<reference evidence="3" key="1">
    <citation type="journal article" date="2019" name="Int. J. Syst. Evol. Microbiol.">
        <title>The Global Catalogue of Microorganisms (GCM) 10K type strain sequencing project: providing services to taxonomists for standard genome sequencing and annotation.</title>
        <authorList>
            <consortium name="The Broad Institute Genomics Platform"/>
            <consortium name="The Broad Institute Genome Sequencing Center for Infectious Disease"/>
            <person name="Wu L."/>
            <person name="Ma J."/>
        </authorList>
    </citation>
    <scope>NUCLEOTIDE SEQUENCE [LARGE SCALE GENOMIC DNA]</scope>
    <source>
        <strain evidence="3">JCM 12125</strain>
    </source>
</reference>